<dbReference type="EMBL" id="JAPJZI010000001">
    <property type="protein sequence ID" value="MDA5400957.1"/>
    <property type="molecule type" value="Genomic_DNA"/>
</dbReference>
<dbReference type="SMART" id="SM00925">
    <property type="entry name" value="MltA"/>
    <property type="match status" value="1"/>
</dbReference>
<dbReference type="AlphaFoldDB" id="A0A9X3ZIQ0"/>
<dbReference type="EC" id="4.2.2.n1" evidence="2"/>
<keyword evidence="8" id="KW-1185">Reference proteome</keyword>
<dbReference type="CDD" id="cd14668">
    <property type="entry name" value="mlta_B"/>
    <property type="match status" value="1"/>
</dbReference>
<dbReference type="PIRSF" id="PIRSF019422">
    <property type="entry name" value="MltA"/>
    <property type="match status" value="1"/>
</dbReference>
<dbReference type="GO" id="GO:0008933">
    <property type="term" value="F:peptidoglycan lytic transglycosylase activity"/>
    <property type="evidence" value="ECO:0007669"/>
    <property type="project" value="TreeGrafter"/>
</dbReference>
<dbReference type="GO" id="GO:0071555">
    <property type="term" value="P:cell wall organization"/>
    <property type="evidence" value="ECO:0007669"/>
    <property type="project" value="UniProtKB-KW"/>
</dbReference>
<evidence type="ECO:0000313" key="8">
    <source>
        <dbReference type="Proteomes" id="UP001151234"/>
    </source>
</evidence>
<sequence length="367" mass="40089">MQADLSPVSYDDLPDWSHDDPRDVLTGFLDCADHAQTVKPHKTGSLGLQWSDFVPASQILRKSSVQDAAEARGFLERHFTPFKVVPRDGSGGVVTAYYEPEVGVARERSGPYRFAFHKRPDDLVALDMKTRPKAMDPGFAYGRRTDGAVCEYPDRAAIESGFLDGHGLEIAWARDRIDVFFAHIQGAARLRYADGTVERITYAAKTGHPFTAIGRVLIAMGEQDPETVSMQSLRTWLAENPERLDEILWQNRSYIFFRTAPVADPDRGPVAAAKVPLIAGRSLAVDKHIHTFGTPVFVQADDLTHLTDGPFRRLMIAQDTGSAIVGPARGDIFTGSGAAAGEQAGTVRNDAVFFVLVPNEAAGRVGP</sequence>
<evidence type="ECO:0000259" key="6">
    <source>
        <dbReference type="SMART" id="SM00925"/>
    </source>
</evidence>
<evidence type="ECO:0000256" key="3">
    <source>
        <dbReference type="ARBA" id="ARBA00023239"/>
    </source>
</evidence>
<keyword evidence="3" id="KW-0456">Lyase</keyword>
<dbReference type="GO" id="GO:0019867">
    <property type="term" value="C:outer membrane"/>
    <property type="evidence" value="ECO:0007669"/>
    <property type="project" value="InterPro"/>
</dbReference>
<comment type="caution">
    <text evidence="7">The sequence shown here is derived from an EMBL/GenBank/DDBJ whole genome shotgun (WGS) entry which is preliminary data.</text>
</comment>
<dbReference type="RefSeq" id="WP_267992772.1">
    <property type="nucleotide sequence ID" value="NZ_JAPJZI010000001.1"/>
</dbReference>
<name>A0A9X3ZIQ0_9HYPH</name>
<reference evidence="7" key="1">
    <citation type="submission" date="2022-11" db="EMBL/GenBank/DDBJ databases">
        <title>Draft genome sequence of Hoeflea poritis E7-10 and Hoeflea prorocentri PM5-8, separated from scleractinian coral Porites lutea and marine dinoflagellate.</title>
        <authorList>
            <person name="Zhang G."/>
            <person name="Wei Q."/>
            <person name="Cai L."/>
        </authorList>
    </citation>
    <scope>NUCLEOTIDE SEQUENCE</scope>
    <source>
        <strain evidence="7">PM5-8</strain>
    </source>
</reference>
<dbReference type="Proteomes" id="UP001151234">
    <property type="component" value="Unassembled WGS sequence"/>
</dbReference>
<dbReference type="PANTHER" id="PTHR30124:SF0">
    <property type="entry name" value="MEMBRANE-BOUND LYTIC MUREIN TRANSGLYCOSYLASE A"/>
    <property type="match status" value="1"/>
</dbReference>
<comment type="catalytic activity">
    <reaction evidence="1">
        <text>Exolytic cleavage of the (1-&gt;4)-beta-glycosidic linkage between N-acetylmuramic acid (MurNAc) and N-acetylglucosamine (GlcNAc) residues in peptidoglycan, from either the reducing or the non-reducing ends of the peptidoglycan chains, with concomitant formation of a 1,6-anhydrobond in the MurNAc residue.</text>
        <dbReference type="EC" id="4.2.2.n1"/>
    </reaction>
</comment>
<keyword evidence="4" id="KW-0961">Cell wall biogenesis/degradation</keyword>
<evidence type="ECO:0000313" key="7">
    <source>
        <dbReference type="EMBL" id="MDA5400957.1"/>
    </source>
</evidence>
<accession>A0A9X3ZIQ0</accession>
<dbReference type="Pfam" id="PF03562">
    <property type="entry name" value="MltA"/>
    <property type="match status" value="1"/>
</dbReference>
<evidence type="ECO:0000256" key="5">
    <source>
        <dbReference type="ARBA" id="ARBA00030918"/>
    </source>
</evidence>
<dbReference type="InterPro" id="IPR026044">
    <property type="entry name" value="MltA"/>
</dbReference>
<evidence type="ECO:0000256" key="2">
    <source>
        <dbReference type="ARBA" id="ARBA00012587"/>
    </source>
</evidence>
<dbReference type="Pfam" id="PF06725">
    <property type="entry name" value="3D"/>
    <property type="match status" value="1"/>
</dbReference>
<dbReference type="Gene3D" id="2.40.240.50">
    <property type="entry name" value="Barwin-like endoglucanases"/>
    <property type="match status" value="1"/>
</dbReference>
<dbReference type="CDD" id="cd14485">
    <property type="entry name" value="mltA_like_LT_A"/>
    <property type="match status" value="1"/>
</dbReference>
<dbReference type="SUPFAM" id="SSF50685">
    <property type="entry name" value="Barwin-like endoglucanases"/>
    <property type="match status" value="1"/>
</dbReference>
<gene>
    <name evidence="7" type="ORF">OQ273_20455</name>
</gene>
<dbReference type="PANTHER" id="PTHR30124">
    <property type="entry name" value="MEMBRANE-BOUND LYTIC MUREIN TRANSGLYCOSYLASE A"/>
    <property type="match status" value="1"/>
</dbReference>
<evidence type="ECO:0000256" key="1">
    <source>
        <dbReference type="ARBA" id="ARBA00001420"/>
    </source>
</evidence>
<dbReference type="InterPro" id="IPR005300">
    <property type="entry name" value="MltA_B"/>
</dbReference>
<organism evidence="7 8">
    <name type="scientific">Hoeflea prorocentri</name>
    <dbReference type="NCBI Taxonomy" id="1922333"/>
    <lineage>
        <taxon>Bacteria</taxon>
        <taxon>Pseudomonadati</taxon>
        <taxon>Pseudomonadota</taxon>
        <taxon>Alphaproteobacteria</taxon>
        <taxon>Hyphomicrobiales</taxon>
        <taxon>Rhizobiaceae</taxon>
        <taxon>Hoeflea</taxon>
    </lineage>
</organism>
<dbReference type="GO" id="GO:0004553">
    <property type="term" value="F:hydrolase activity, hydrolyzing O-glycosyl compounds"/>
    <property type="evidence" value="ECO:0007669"/>
    <property type="project" value="InterPro"/>
</dbReference>
<dbReference type="InterPro" id="IPR036908">
    <property type="entry name" value="RlpA-like_sf"/>
</dbReference>
<proteinExistence type="predicted"/>
<dbReference type="Gene3D" id="2.40.40.10">
    <property type="entry name" value="RlpA-like domain"/>
    <property type="match status" value="1"/>
</dbReference>
<protein>
    <recommendedName>
        <fullName evidence="2">peptidoglycan lytic exotransglycosylase</fullName>
        <ecNumber evidence="2">4.2.2.n1</ecNumber>
    </recommendedName>
    <alternativeName>
        <fullName evidence="5">Murein hydrolase A</fullName>
    </alternativeName>
</protein>
<evidence type="ECO:0000256" key="4">
    <source>
        <dbReference type="ARBA" id="ARBA00023316"/>
    </source>
</evidence>
<dbReference type="GO" id="GO:0009253">
    <property type="term" value="P:peptidoglycan catabolic process"/>
    <property type="evidence" value="ECO:0007669"/>
    <property type="project" value="TreeGrafter"/>
</dbReference>
<dbReference type="InterPro" id="IPR010611">
    <property type="entry name" value="3D_dom"/>
</dbReference>
<feature type="domain" description="Lytic transglycosylase MltA" evidence="6">
    <location>
        <begin position="101"/>
        <end position="258"/>
    </location>
</feature>
<dbReference type="GO" id="GO:0009254">
    <property type="term" value="P:peptidoglycan turnover"/>
    <property type="evidence" value="ECO:0007669"/>
    <property type="project" value="InterPro"/>
</dbReference>